<evidence type="ECO:0008006" key="4">
    <source>
        <dbReference type="Google" id="ProtNLM"/>
    </source>
</evidence>
<dbReference type="Pfam" id="PF12296">
    <property type="entry name" value="HsbA"/>
    <property type="match status" value="1"/>
</dbReference>
<dbReference type="Proteomes" id="UP000829685">
    <property type="component" value="Unassembled WGS sequence"/>
</dbReference>
<gene>
    <name evidence="2" type="ORF">JX265_007749</name>
</gene>
<reference evidence="2" key="1">
    <citation type="submission" date="2021-03" db="EMBL/GenBank/DDBJ databases">
        <title>Revisited historic fungal species revealed as producer of novel bioactive compounds through whole genome sequencing and comparative genomics.</title>
        <authorList>
            <person name="Vignolle G.A."/>
            <person name="Hochenegger N."/>
            <person name="Mach R.L."/>
            <person name="Mach-Aigner A.R."/>
            <person name="Javad Rahimi M."/>
            <person name="Salim K.A."/>
            <person name="Chan C.M."/>
            <person name="Lim L.B.L."/>
            <person name="Cai F."/>
            <person name="Druzhinina I.S."/>
            <person name="U'Ren J.M."/>
            <person name="Derntl C."/>
        </authorList>
    </citation>
    <scope>NUCLEOTIDE SEQUENCE</scope>
    <source>
        <strain evidence="2">TUCIM 5799</strain>
    </source>
</reference>
<sequence>MVKVASIALFATAVLGAVIRRDVAETLANLQKIDASVVSLTTTVRNWDGSVLGALGIQTAATTVGNNIDSANSAAADETVASSQDSATLISFISQTGEPNIATSLDALVGRKADFQSAGVSSLVLSTLRNLKSKNDAYGATLLGLTAADQKAAAQTVLALIVSDFNEAITAFS</sequence>
<protein>
    <recommendedName>
        <fullName evidence="4">Hydrophobic surface binding protein</fullName>
    </recommendedName>
</protein>
<dbReference type="GO" id="GO:0005576">
    <property type="term" value="C:extracellular region"/>
    <property type="evidence" value="ECO:0007669"/>
    <property type="project" value="TreeGrafter"/>
</dbReference>
<accession>A0A9P9WJA6</accession>
<keyword evidence="1" id="KW-0732">Signal</keyword>
<dbReference type="EMBL" id="JAFIMR010000020">
    <property type="protein sequence ID" value="KAI1866448.1"/>
    <property type="molecule type" value="Genomic_DNA"/>
</dbReference>
<keyword evidence="3" id="KW-1185">Reference proteome</keyword>
<dbReference type="InterPro" id="IPR021054">
    <property type="entry name" value="Cell_wall_mannoprotein_1"/>
</dbReference>
<dbReference type="Gene3D" id="1.20.1280.140">
    <property type="match status" value="1"/>
</dbReference>
<feature type="signal peptide" evidence="1">
    <location>
        <begin position="1"/>
        <end position="16"/>
    </location>
</feature>
<dbReference type="PANTHER" id="PTHR38123">
    <property type="entry name" value="CELL WALL SERINE-THREONINE-RICH GALACTOMANNOPROTEIN MP1 (AFU_ORTHOLOGUE AFUA_4G03240)"/>
    <property type="match status" value="1"/>
</dbReference>
<dbReference type="PANTHER" id="PTHR38123:SF1">
    <property type="entry name" value="HYDROPHOBIC SURFACE BINDING PROTEIN"/>
    <property type="match status" value="1"/>
</dbReference>
<feature type="chain" id="PRO_5040396931" description="Hydrophobic surface binding protein" evidence="1">
    <location>
        <begin position="17"/>
        <end position="173"/>
    </location>
</feature>
<comment type="caution">
    <text evidence="2">The sequence shown here is derived from an EMBL/GenBank/DDBJ whole genome shotgun (WGS) entry which is preliminary data.</text>
</comment>
<evidence type="ECO:0000313" key="3">
    <source>
        <dbReference type="Proteomes" id="UP000829685"/>
    </source>
</evidence>
<name>A0A9P9WJA6_9PEZI</name>
<evidence type="ECO:0000313" key="2">
    <source>
        <dbReference type="EMBL" id="KAI1866448.1"/>
    </source>
</evidence>
<dbReference type="AlphaFoldDB" id="A0A9P9WJA6"/>
<proteinExistence type="predicted"/>
<dbReference type="OrthoDB" id="3485059at2759"/>
<evidence type="ECO:0000256" key="1">
    <source>
        <dbReference type="SAM" id="SignalP"/>
    </source>
</evidence>
<organism evidence="2 3">
    <name type="scientific">Neoarthrinium moseri</name>
    <dbReference type="NCBI Taxonomy" id="1658444"/>
    <lineage>
        <taxon>Eukaryota</taxon>
        <taxon>Fungi</taxon>
        <taxon>Dikarya</taxon>
        <taxon>Ascomycota</taxon>
        <taxon>Pezizomycotina</taxon>
        <taxon>Sordariomycetes</taxon>
        <taxon>Xylariomycetidae</taxon>
        <taxon>Amphisphaeriales</taxon>
        <taxon>Apiosporaceae</taxon>
        <taxon>Neoarthrinium</taxon>
    </lineage>
</organism>